<evidence type="ECO:0000256" key="8">
    <source>
        <dbReference type="ARBA" id="ARBA00022692"/>
    </source>
</evidence>
<dbReference type="EC" id="7.1.1.2" evidence="4 18"/>
<evidence type="ECO:0000256" key="11">
    <source>
        <dbReference type="ARBA" id="ARBA00022982"/>
    </source>
</evidence>
<keyword evidence="7 18" id="KW-0679">Respiratory chain</keyword>
<keyword evidence="8 18" id="KW-0812">Transmembrane</keyword>
<evidence type="ECO:0000256" key="12">
    <source>
        <dbReference type="ARBA" id="ARBA00022989"/>
    </source>
</evidence>
<feature type="transmembrane region" description="Helical" evidence="18">
    <location>
        <begin position="27"/>
        <end position="46"/>
    </location>
</feature>
<feature type="domain" description="NADH:quinone oxidoreductase/Mrp antiporter transmembrane" evidence="19">
    <location>
        <begin position="25"/>
        <end position="276"/>
    </location>
</feature>
<keyword evidence="13 18" id="KW-0520">NAD</keyword>
<evidence type="ECO:0000256" key="15">
    <source>
        <dbReference type="ARBA" id="ARBA00023128"/>
    </source>
</evidence>
<keyword evidence="6" id="KW-0813">Transport</keyword>
<feature type="transmembrane region" description="Helical" evidence="18">
    <location>
        <begin position="267"/>
        <end position="289"/>
    </location>
</feature>
<gene>
    <name evidence="20" type="primary">nad2</name>
</gene>
<dbReference type="InterPro" id="IPR003917">
    <property type="entry name" value="NADH_UbQ_OxRdtase_chain2"/>
</dbReference>
<keyword evidence="9 18" id="KW-0999">Mitochondrion inner membrane</keyword>
<evidence type="ECO:0000256" key="3">
    <source>
        <dbReference type="ARBA" id="ARBA00007012"/>
    </source>
</evidence>
<evidence type="ECO:0000256" key="5">
    <source>
        <dbReference type="ARBA" id="ARBA00021008"/>
    </source>
</evidence>
<dbReference type="PANTHER" id="PTHR46552">
    <property type="entry name" value="NADH-UBIQUINONE OXIDOREDUCTASE CHAIN 2"/>
    <property type="match status" value="1"/>
</dbReference>
<evidence type="ECO:0000256" key="6">
    <source>
        <dbReference type="ARBA" id="ARBA00022448"/>
    </source>
</evidence>
<evidence type="ECO:0000256" key="14">
    <source>
        <dbReference type="ARBA" id="ARBA00023075"/>
    </source>
</evidence>
<dbReference type="AlphaFoldDB" id="F8RJ85"/>
<evidence type="ECO:0000256" key="10">
    <source>
        <dbReference type="ARBA" id="ARBA00022967"/>
    </source>
</evidence>
<dbReference type="EMBL" id="HM600781">
    <property type="protein sequence ID" value="ADK97567.1"/>
    <property type="molecule type" value="Genomic_DNA"/>
</dbReference>
<feature type="transmembrane region" description="Helical" evidence="18">
    <location>
        <begin position="5"/>
        <end position="21"/>
    </location>
</feature>
<dbReference type="PRINTS" id="PR01436">
    <property type="entry name" value="NADHDHGNASE2"/>
</dbReference>
<comment type="subcellular location">
    <subcellularLocation>
        <location evidence="2 18">Mitochondrion inner membrane</location>
        <topology evidence="2 18">Multi-pass membrane protein</topology>
    </subcellularLocation>
</comment>
<evidence type="ECO:0000256" key="7">
    <source>
        <dbReference type="ARBA" id="ARBA00022660"/>
    </source>
</evidence>
<evidence type="ECO:0000256" key="1">
    <source>
        <dbReference type="ARBA" id="ARBA00003257"/>
    </source>
</evidence>
<name>F8RJ85_EPIBI</name>
<keyword evidence="20" id="KW-0560">Oxidoreductase</keyword>
<dbReference type="PANTHER" id="PTHR46552:SF1">
    <property type="entry name" value="NADH-UBIQUINONE OXIDOREDUCTASE CHAIN 2"/>
    <property type="match status" value="1"/>
</dbReference>
<dbReference type="Pfam" id="PF00361">
    <property type="entry name" value="Proton_antipo_M"/>
    <property type="match status" value="1"/>
</dbReference>
<feature type="transmembrane region" description="Helical" evidence="18">
    <location>
        <begin position="234"/>
        <end position="261"/>
    </location>
</feature>
<evidence type="ECO:0000256" key="2">
    <source>
        <dbReference type="ARBA" id="ARBA00004448"/>
    </source>
</evidence>
<dbReference type="InterPro" id="IPR050175">
    <property type="entry name" value="Complex_I_Subunit_2"/>
</dbReference>
<evidence type="ECO:0000256" key="18">
    <source>
        <dbReference type="RuleBase" id="RU003403"/>
    </source>
</evidence>
<organism evidence="20">
    <name type="scientific">Epiperipatus biolleyi</name>
    <name type="common">Velvet worm</name>
    <name type="synonym">Peripatus biolleyi</name>
    <dbReference type="NCBI Taxonomy" id="172520"/>
    <lineage>
        <taxon>Eukaryota</taxon>
        <taxon>Metazoa</taxon>
        <taxon>Ecdysozoa</taxon>
        <taxon>Onychophora</taxon>
        <taxon>Udeonychophora</taxon>
        <taxon>Euonychophora</taxon>
        <taxon>Peripatidae</taxon>
        <taxon>Epiperipatus</taxon>
    </lineage>
</organism>
<keyword evidence="12 18" id="KW-1133">Transmembrane helix</keyword>
<feature type="transmembrane region" description="Helical" evidence="18">
    <location>
        <begin position="146"/>
        <end position="164"/>
    </location>
</feature>
<evidence type="ECO:0000256" key="17">
    <source>
        <dbReference type="ARBA" id="ARBA00049551"/>
    </source>
</evidence>
<proteinExistence type="inferred from homology"/>
<dbReference type="GO" id="GO:0006120">
    <property type="term" value="P:mitochondrial electron transport, NADH to ubiquinone"/>
    <property type="evidence" value="ECO:0007669"/>
    <property type="project" value="InterPro"/>
</dbReference>
<dbReference type="InterPro" id="IPR001750">
    <property type="entry name" value="ND/Mrp_TM"/>
</dbReference>
<evidence type="ECO:0000259" key="19">
    <source>
        <dbReference type="Pfam" id="PF00361"/>
    </source>
</evidence>
<evidence type="ECO:0000256" key="13">
    <source>
        <dbReference type="ARBA" id="ARBA00023027"/>
    </source>
</evidence>
<feature type="transmembrane region" description="Helical" evidence="18">
    <location>
        <begin position="58"/>
        <end position="85"/>
    </location>
</feature>
<feature type="transmembrane region" description="Helical" evidence="18">
    <location>
        <begin position="195"/>
        <end position="213"/>
    </location>
</feature>
<dbReference type="GO" id="GO:0005743">
    <property type="term" value="C:mitochondrial inner membrane"/>
    <property type="evidence" value="ECO:0007669"/>
    <property type="project" value="UniProtKB-SubCell"/>
</dbReference>
<geneLocation type="mitochondrion" evidence="20"/>
<protein>
    <recommendedName>
        <fullName evidence="5 18">NADH-ubiquinone oxidoreductase chain 2</fullName>
        <ecNumber evidence="4 18">7.1.1.2</ecNumber>
    </recommendedName>
</protein>
<keyword evidence="16 18" id="KW-0472">Membrane</keyword>
<dbReference type="GO" id="GO:0016491">
    <property type="term" value="F:oxidoreductase activity"/>
    <property type="evidence" value="ECO:0007669"/>
    <property type="project" value="UniProtKB-KW"/>
</dbReference>
<comment type="similarity">
    <text evidence="3 18">Belongs to the complex I subunit 2 family.</text>
</comment>
<comment type="function">
    <text evidence="1">Core subunit of the mitochondrial membrane respiratory chain NADH dehydrogenase (Complex I) that is believed to belong to the minimal assembly required for catalysis. Complex I functions in the transfer of electrons from NADH to the respiratory chain. The immediate electron acceptor for the enzyme is believed to be ubiquinone.</text>
</comment>
<feature type="transmembrane region" description="Helical" evidence="18">
    <location>
        <begin position="171"/>
        <end position="189"/>
    </location>
</feature>
<evidence type="ECO:0000256" key="9">
    <source>
        <dbReference type="ARBA" id="ARBA00022792"/>
    </source>
</evidence>
<feature type="transmembrane region" description="Helical" evidence="18">
    <location>
        <begin position="91"/>
        <end position="110"/>
    </location>
</feature>
<comment type="catalytic activity">
    <reaction evidence="17 18">
        <text>a ubiquinone + NADH + 5 H(+)(in) = a ubiquinol + NAD(+) + 4 H(+)(out)</text>
        <dbReference type="Rhea" id="RHEA:29091"/>
        <dbReference type="Rhea" id="RHEA-COMP:9565"/>
        <dbReference type="Rhea" id="RHEA-COMP:9566"/>
        <dbReference type="ChEBI" id="CHEBI:15378"/>
        <dbReference type="ChEBI" id="CHEBI:16389"/>
        <dbReference type="ChEBI" id="CHEBI:17976"/>
        <dbReference type="ChEBI" id="CHEBI:57540"/>
        <dbReference type="ChEBI" id="CHEBI:57945"/>
        <dbReference type="EC" id="7.1.1.2"/>
    </reaction>
</comment>
<sequence length="333" mass="39019">MNFPYFLMFYLLLIFSLMVQVSMSSWMFVWIGLEMNMLCIIPLLVSGFKNMNDSAVKYFIVQVFGSVILLIGFFLSTMSLLGYYYYDVIGFVFWMSLMLKIGAAPFHFWYLSVLENLSWMNIFLMMTIQKFGLLFIMGYLLSLEVYLMFSIILSVFVGGVGGLNQVMMRSLFIYSSIGHVGWMIVAILLSDDVWIVYYSFYFVMMMMFSILFYKKGVVYINQMYNYFSKLEKWMILLGMLSLGGFPPFSGFFPKIVILNILMKSGEWLLVLMMLMGMLVGLYYYVRLVYISMMVWTLSSVWVLNAKTNVVLSVWFNIIMMIMLFIIPIGMIWF</sequence>
<evidence type="ECO:0000256" key="4">
    <source>
        <dbReference type="ARBA" id="ARBA00012944"/>
    </source>
</evidence>
<feature type="transmembrane region" description="Helical" evidence="18">
    <location>
        <begin position="309"/>
        <end position="332"/>
    </location>
</feature>
<keyword evidence="10 18" id="KW-1278">Translocase</keyword>
<evidence type="ECO:0000313" key="20">
    <source>
        <dbReference type="EMBL" id="ADK97567.1"/>
    </source>
</evidence>
<reference evidence="20" key="1">
    <citation type="journal article" date="2010" name="Genome Biol. Evol.">
        <title>Ecdysozoan mitogenomics: evidence for a common origin of the legged invertebrates, the Panarthropoda.</title>
        <authorList>
            <person name="Rota-Stabelli O."/>
            <person name="Kayal E."/>
            <person name="Gleeson D."/>
            <person name="Daub J."/>
            <person name="Boore J.L."/>
            <person name="Telford M.J."/>
            <person name="Pisani D."/>
            <person name="Blaxter M."/>
            <person name="Lavrov D.V."/>
        </authorList>
    </citation>
    <scope>NUCLEOTIDE SEQUENCE</scope>
</reference>
<evidence type="ECO:0000256" key="16">
    <source>
        <dbReference type="ARBA" id="ARBA00023136"/>
    </source>
</evidence>
<keyword evidence="15 18" id="KW-0496">Mitochondrion</keyword>
<accession>F8RJ85</accession>
<dbReference type="GO" id="GO:0008137">
    <property type="term" value="F:NADH dehydrogenase (ubiquinone) activity"/>
    <property type="evidence" value="ECO:0007669"/>
    <property type="project" value="UniProtKB-EC"/>
</dbReference>
<comment type="function">
    <text evidence="18">Core subunit of the mitochondrial membrane respiratory chain NADH dehydrogenase (Complex I) which catalyzes electron transfer from NADH through the respiratory chain, using ubiquinone as an electron acceptor. Essential for the catalytic activity and assembly of complex I.</text>
</comment>
<keyword evidence="11 18" id="KW-0249">Electron transport</keyword>
<keyword evidence="14 18" id="KW-0830">Ubiquinone</keyword>
<feature type="transmembrane region" description="Helical" evidence="18">
    <location>
        <begin position="122"/>
        <end position="140"/>
    </location>
</feature>